<proteinExistence type="predicted"/>
<dbReference type="InterPro" id="IPR004435">
    <property type="entry name" value="MobB_dom"/>
</dbReference>
<gene>
    <name evidence="2" type="ORF">J2Z65_002661</name>
</gene>
<dbReference type="PANTHER" id="PTHR40072">
    <property type="entry name" value="MOLYBDOPTERIN-GUANINE DINUCLEOTIDE BIOSYNTHESIS ADAPTER PROTEIN-RELATED"/>
    <property type="match status" value="1"/>
</dbReference>
<evidence type="ECO:0000259" key="1">
    <source>
        <dbReference type="Pfam" id="PF03205"/>
    </source>
</evidence>
<evidence type="ECO:0000313" key="3">
    <source>
        <dbReference type="Proteomes" id="UP001519344"/>
    </source>
</evidence>
<comment type="caution">
    <text evidence="2">The sequence shown here is derived from an EMBL/GenBank/DDBJ whole genome shotgun (WGS) entry which is preliminary data.</text>
</comment>
<dbReference type="Pfam" id="PF03205">
    <property type="entry name" value="MobB"/>
    <property type="match status" value="1"/>
</dbReference>
<dbReference type="RefSeq" id="WP_167060468.1">
    <property type="nucleotide sequence ID" value="NZ_JAAOZR010000024.1"/>
</dbReference>
<evidence type="ECO:0000313" key="2">
    <source>
        <dbReference type="EMBL" id="MBP1963442.1"/>
    </source>
</evidence>
<organism evidence="2 3">
    <name type="scientific">Paenibacillus aceris</name>
    <dbReference type="NCBI Taxonomy" id="869555"/>
    <lineage>
        <taxon>Bacteria</taxon>
        <taxon>Bacillati</taxon>
        <taxon>Bacillota</taxon>
        <taxon>Bacilli</taxon>
        <taxon>Bacillales</taxon>
        <taxon>Paenibacillaceae</taxon>
        <taxon>Paenibacillus</taxon>
    </lineage>
</organism>
<protein>
    <submittedName>
        <fullName evidence="2">Molybdopterin-guanine dinucleotide biosynthesis protein B</fullName>
    </submittedName>
</protein>
<name>A0ABS4HXQ4_9BACL</name>
<dbReference type="Gene3D" id="3.40.50.300">
    <property type="entry name" value="P-loop containing nucleotide triphosphate hydrolases"/>
    <property type="match status" value="1"/>
</dbReference>
<dbReference type="InterPro" id="IPR027417">
    <property type="entry name" value="P-loop_NTPase"/>
</dbReference>
<feature type="domain" description="Molybdopterin-guanine dinucleotide biosynthesis protein B (MobB)" evidence="1">
    <location>
        <begin position="5"/>
        <end position="132"/>
    </location>
</feature>
<dbReference type="EMBL" id="JAGGKV010000006">
    <property type="protein sequence ID" value="MBP1963442.1"/>
    <property type="molecule type" value="Genomic_DNA"/>
</dbReference>
<dbReference type="PANTHER" id="PTHR40072:SF1">
    <property type="entry name" value="MOLYBDOPTERIN-GUANINE DINUCLEOTIDE BIOSYNTHESIS ADAPTER PROTEIN"/>
    <property type="match status" value="1"/>
</dbReference>
<reference evidence="2 3" key="1">
    <citation type="submission" date="2021-03" db="EMBL/GenBank/DDBJ databases">
        <title>Genomic Encyclopedia of Type Strains, Phase IV (KMG-IV): sequencing the most valuable type-strain genomes for metagenomic binning, comparative biology and taxonomic classification.</title>
        <authorList>
            <person name="Goeker M."/>
        </authorList>
    </citation>
    <scope>NUCLEOTIDE SEQUENCE [LARGE SCALE GENOMIC DNA]</scope>
    <source>
        <strain evidence="2 3">DSM 24950</strain>
    </source>
</reference>
<dbReference type="CDD" id="cd03116">
    <property type="entry name" value="MobB"/>
    <property type="match status" value="1"/>
</dbReference>
<keyword evidence="3" id="KW-1185">Reference proteome</keyword>
<dbReference type="Proteomes" id="UP001519344">
    <property type="component" value="Unassembled WGS sequence"/>
</dbReference>
<sequence>MAHCMGFAGYSGSGKTTLIAKLVVEMKRRGKQVAVMKHDAHGHYKEASGADSTIFAQSGAEAVVTISLESIHIYEKKRNPDLQEQISAFGHLDYVFIEGFKREKHPKIAVYRTMEQSAIIQALEQEPVAIATHLEVLDSHLSTLPSFHLNDVVGLADFIERYFKGEQF</sequence>
<dbReference type="InterPro" id="IPR052539">
    <property type="entry name" value="MGD_biosynthesis_adapter"/>
</dbReference>
<dbReference type="NCBIfam" id="TIGR00176">
    <property type="entry name" value="mobB"/>
    <property type="match status" value="1"/>
</dbReference>
<dbReference type="SUPFAM" id="SSF52540">
    <property type="entry name" value="P-loop containing nucleoside triphosphate hydrolases"/>
    <property type="match status" value="1"/>
</dbReference>
<accession>A0ABS4HXQ4</accession>